<evidence type="ECO:0000256" key="10">
    <source>
        <dbReference type="ARBA" id="ARBA00022840"/>
    </source>
</evidence>
<dbReference type="FunFam" id="3.40.50.300:FF:000334">
    <property type="entry name" value="Protein translocase subunit SecA"/>
    <property type="match status" value="1"/>
</dbReference>
<dbReference type="Pfam" id="PF01043">
    <property type="entry name" value="SecA_PP_bind"/>
    <property type="match status" value="1"/>
</dbReference>
<evidence type="ECO:0000256" key="2">
    <source>
        <dbReference type="ARBA" id="ARBA00007650"/>
    </source>
</evidence>
<dbReference type="HAMAP" id="MF_01382">
    <property type="entry name" value="SecA"/>
    <property type="match status" value="1"/>
</dbReference>
<dbReference type="Pfam" id="PF02810">
    <property type="entry name" value="SEC-C"/>
    <property type="match status" value="1"/>
</dbReference>
<keyword evidence="12 15" id="KW-1278">Translocase</keyword>
<organism evidence="22 24">
    <name type="scientific">Legionella steigerwaltii</name>
    <dbReference type="NCBI Taxonomy" id="460"/>
    <lineage>
        <taxon>Bacteria</taxon>
        <taxon>Pseudomonadati</taxon>
        <taxon>Pseudomonadota</taxon>
        <taxon>Gammaproteobacteria</taxon>
        <taxon>Legionellales</taxon>
        <taxon>Legionellaceae</taxon>
        <taxon>Legionella</taxon>
    </lineage>
</organism>
<comment type="similarity">
    <text evidence="2 15 16">Belongs to the SecA family.</text>
</comment>
<dbReference type="PROSITE" id="PS01312">
    <property type="entry name" value="SECA"/>
    <property type="match status" value="1"/>
</dbReference>
<dbReference type="GO" id="GO:0005524">
    <property type="term" value="F:ATP binding"/>
    <property type="evidence" value="ECO:0007669"/>
    <property type="project" value="UniProtKB-UniRule"/>
</dbReference>
<evidence type="ECO:0000256" key="3">
    <source>
        <dbReference type="ARBA" id="ARBA00022448"/>
    </source>
</evidence>
<evidence type="ECO:0000256" key="5">
    <source>
        <dbReference type="ARBA" id="ARBA00022490"/>
    </source>
</evidence>
<keyword evidence="6" id="KW-0997">Cell inner membrane</keyword>
<dbReference type="PANTHER" id="PTHR30612:SF0">
    <property type="entry name" value="CHLOROPLAST PROTEIN-TRANSPORTING ATPASE"/>
    <property type="match status" value="1"/>
</dbReference>
<comment type="subunit">
    <text evidence="15">Monomer and homodimer. Part of the essential Sec protein translocation apparatus which comprises SecA, SecYEG and auxiliary proteins SecDF-YajC and YidC.</text>
</comment>
<keyword evidence="5 15" id="KW-0963">Cytoplasm</keyword>
<comment type="cofactor">
    <cofactor evidence="1">
        <name>Zn(2+)</name>
        <dbReference type="ChEBI" id="CHEBI:29105"/>
    </cofactor>
</comment>
<keyword evidence="7" id="KW-0479">Metal-binding</keyword>
<keyword evidence="13 15" id="KW-0811">Translocation</keyword>
<feature type="region of interest" description="Disordered" evidence="17">
    <location>
        <begin position="849"/>
        <end position="897"/>
    </location>
</feature>
<feature type="domain" description="Helicase ATP-binding" evidence="18">
    <location>
        <begin position="89"/>
        <end position="247"/>
    </location>
</feature>
<evidence type="ECO:0000256" key="11">
    <source>
        <dbReference type="ARBA" id="ARBA00022927"/>
    </source>
</evidence>
<evidence type="ECO:0000313" key="21">
    <source>
        <dbReference type="EMBL" id="KTD77654.1"/>
    </source>
</evidence>
<dbReference type="Pfam" id="PF21090">
    <property type="entry name" value="P-loop_SecA"/>
    <property type="match status" value="1"/>
</dbReference>
<protein>
    <recommendedName>
        <fullName evidence="15 16">Protein translocase subunit SecA</fullName>
        <ecNumber evidence="15">7.4.2.8</ecNumber>
    </recommendedName>
</protein>
<dbReference type="FunFam" id="3.40.50.300:FF:000113">
    <property type="entry name" value="Preprotein translocase subunit SecA"/>
    <property type="match status" value="1"/>
</dbReference>
<dbReference type="STRING" id="460.Lstg_2011"/>
<keyword evidence="14 15" id="KW-0472">Membrane</keyword>
<dbReference type="InterPro" id="IPR044722">
    <property type="entry name" value="SecA_SF2_C"/>
</dbReference>
<dbReference type="PROSITE" id="PS51194">
    <property type="entry name" value="HELICASE_CTER"/>
    <property type="match status" value="1"/>
</dbReference>
<dbReference type="SMART" id="SM00958">
    <property type="entry name" value="SecA_PP_bind"/>
    <property type="match status" value="1"/>
</dbReference>
<dbReference type="CDD" id="cd18803">
    <property type="entry name" value="SF2_C_secA"/>
    <property type="match status" value="1"/>
</dbReference>
<evidence type="ECO:0000313" key="23">
    <source>
        <dbReference type="Proteomes" id="UP000054820"/>
    </source>
</evidence>
<dbReference type="AlphaFoldDB" id="A0A378L8B7"/>
<feature type="binding site" evidence="15">
    <location>
        <position position="87"/>
    </location>
    <ligand>
        <name>ATP</name>
        <dbReference type="ChEBI" id="CHEBI:30616"/>
    </ligand>
</feature>
<keyword evidence="3 15" id="KW-0813">Transport</keyword>
<dbReference type="EMBL" id="UGOY01000001">
    <property type="protein sequence ID" value="STY22964.1"/>
    <property type="molecule type" value="Genomic_DNA"/>
</dbReference>
<evidence type="ECO:0000256" key="16">
    <source>
        <dbReference type="RuleBase" id="RU003874"/>
    </source>
</evidence>
<keyword evidence="23" id="KW-1185">Reference proteome</keyword>
<dbReference type="EMBL" id="LNYZ01000013">
    <property type="protein sequence ID" value="KTD77654.1"/>
    <property type="molecule type" value="Genomic_DNA"/>
</dbReference>
<name>A0A378L8B7_9GAMM</name>
<dbReference type="GO" id="GO:0046872">
    <property type="term" value="F:metal ion binding"/>
    <property type="evidence" value="ECO:0007669"/>
    <property type="project" value="UniProtKB-KW"/>
</dbReference>
<dbReference type="GO" id="GO:0017038">
    <property type="term" value="P:protein import"/>
    <property type="evidence" value="ECO:0007669"/>
    <property type="project" value="InterPro"/>
</dbReference>
<evidence type="ECO:0000256" key="1">
    <source>
        <dbReference type="ARBA" id="ARBA00001947"/>
    </source>
</evidence>
<evidence type="ECO:0000313" key="24">
    <source>
        <dbReference type="Proteomes" id="UP000255110"/>
    </source>
</evidence>
<dbReference type="InterPro" id="IPR014018">
    <property type="entry name" value="SecA_motor_DEAD"/>
</dbReference>
<evidence type="ECO:0000256" key="17">
    <source>
        <dbReference type="SAM" id="MobiDB-lite"/>
    </source>
</evidence>
<dbReference type="NCBIfam" id="NF009538">
    <property type="entry name" value="PRK12904.1"/>
    <property type="match status" value="1"/>
</dbReference>
<dbReference type="Gene3D" id="3.40.50.300">
    <property type="entry name" value="P-loop containing nucleotide triphosphate hydrolases"/>
    <property type="match status" value="2"/>
</dbReference>
<accession>A0A378L8B7</accession>
<evidence type="ECO:0000259" key="19">
    <source>
        <dbReference type="PROSITE" id="PS51194"/>
    </source>
</evidence>
<evidence type="ECO:0000256" key="14">
    <source>
        <dbReference type="ARBA" id="ARBA00023136"/>
    </source>
</evidence>
<comment type="subcellular location">
    <subcellularLocation>
        <location evidence="15">Cell membrane</location>
        <topology evidence="15">Peripheral membrane protein</topology>
        <orientation evidence="15">Cytoplasmic side</orientation>
    </subcellularLocation>
    <subcellularLocation>
        <location evidence="15">Cytoplasm</location>
    </subcellularLocation>
    <text evidence="15">Distribution is 50-50.</text>
</comment>
<dbReference type="PRINTS" id="PR00906">
    <property type="entry name" value="SECA"/>
</dbReference>
<dbReference type="InterPro" id="IPR020937">
    <property type="entry name" value="SecA_CS"/>
</dbReference>
<dbReference type="SUPFAM" id="SSF81886">
    <property type="entry name" value="Helical scaffold and wing domains of SecA"/>
    <property type="match status" value="1"/>
</dbReference>
<reference evidence="21 23" key="1">
    <citation type="submission" date="2015-11" db="EMBL/GenBank/DDBJ databases">
        <title>Genomic analysis of 38 Legionella species identifies large and diverse effector repertoires.</title>
        <authorList>
            <person name="Burstein D."/>
            <person name="Amaro F."/>
            <person name="Zusman T."/>
            <person name="Lifshitz Z."/>
            <person name="Cohen O."/>
            <person name="Gilbert J.A."/>
            <person name="Pupko T."/>
            <person name="Shuman H.A."/>
            <person name="Segal G."/>
        </authorList>
    </citation>
    <scope>NUCLEOTIDE SEQUENCE [LARGE SCALE GENOMIC DNA]</scope>
    <source>
        <strain evidence="21 23">SC-18-C9</strain>
    </source>
</reference>
<dbReference type="GO" id="GO:0008564">
    <property type="term" value="F:protein-exporting ATPase activity"/>
    <property type="evidence" value="ECO:0007669"/>
    <property type="project" value="UniProtKB-EC"/>
</dbReference>
<dbReference type="InterPro" id="IPR036266">
    <property type="entry name" value="SecA_Wing/Scaffold_sf"/>
</dbReference>
<feature type="domain" description="SecA family profile" evidence="20">
    <location>
        <begin position="3"/>
        <end position="615"/>
    </location>
</feature>
<evidence type="ECO:0000256" key="15">
    <source>
        <dbReference type="HAMAP-Rule" id="MF_01382"/>
    </source>
</evidence>
<keyword evidence="9" id="KW-0862">Zinc</keyword>
<sequence length="897" mass="101793">MLNTLIKKMFGSRNERTLRRMEKAVMAINAFESQMQALTDAELAAKTQHFKARFAEGETLDELLAEAFATVREVSVRTLGLRHFDVQLIGGMVLHEGNIAEMRTGEGKTLVATLPAYLNAITGRGVHVVTVNDYLAKRDSQWMKPIFEFLGLTVGVIFPDMSHPEKQEAYRCDIVYGTNNEYGFDYLRDNMAFSLEDKVQRELNFAIVDEVDSILIDEARTPLIISGAAEDSSELYIKINTLIPHLKKQEEEGGEGDYTVDEKQKQAHLTDAGHQHIEELLVKAKLLDHGESLYHASNIMLMHHVNAALKAHAMFHRDVDYIVKDGQVIIVDEHTGRTMPGRRWSEGLHQAVEAKEGTSIQNENQTLASITFQNFFRMYNKLSGMTGTADTEAYELQQIYNLDVVVIPTNKPMVRKDESDLVYLTQKDKFEAVIEDIRGCIARKQPVLVGTVSIEASEFLSQLLKKENIKHQVLNAKFHEKEAQIIAEAGRPGTVTIATNMAGRGTDIVLGGSLAADLAQLPETASTEEIEAVKKLWQKRHDEVLAAGGLRIIGSERHESRRIDNQLRGRSGRQGDVGSSRFYLSLEDNLMRIFASERVASMMRRLGMKPGEPIEHSLVTKAIENAQRKLEGHHFDVRKQLLDYDNVANDQRQVIYTQRASIMEMTDTEEMINMMREEVISNLVDTYVPPQSLEDQWDPKALSDVLMDEFKLKAPVLEWIEEDHHIQPEQIREKILDLAAQKYAAKVNQAGRATMSQFEKSVILQTLDNQWREHLAVMDQLRQGIHLRGYAQKDPKQEYKKEAFALFTTMLDNLKYDVIRLISSVEIQTEEDVNAVEEQRRAEQVSKMNLQHGNYADENEEEAQPQTYRRQEKKVGRNDPCPCGSGKKYKSCHGSLA</sequence>
<dbReference type="GO" id="GO:0005829">
    <property type="term" value="C:cytosol"/>
    <property type="evidence" value="ECO:0007669"/>
    <property type="project" value="TreeGrafter"/>
</dbReference>
<dbReference type="Gene3D" id="1.10.3060.10">
    <property type="entry name" value="Helical scaffold and wing domains of SecA"/>
    <property type="match status" value="1"/>
</dbReference>
<dbReference type="InterPro" id="IPR014001">
    <property type="entry name" value="Helicase_ATP-bd"/>
</dbReference>
<dbReference type="EC" id="7.4.2.8" evidence="15"/>
<dbReference type="InterPro" id="IPR036670">
    <property type="entry name" value="SecA_X-link_sf"/>
</dbReference>
<dbReference type="OrthoDB" id="9805579at2"/>
<dbReference type="InterPro" id="IPR011130">
    <property type="entry name" value="SecA_preprotein_X-link_dom"/>
</dbReference>
<evidence type="ECO:0000256" key="12">
    <source>
        <dbReference type="ARBA" id="ARBA00022967"/>
    </source>
</evidence>
<evidence type="ECO:0000256" key="13">
    <source>
        <dbReference type="ARBA" id="ARBA00023010"/>
    </source>
</evidence>
<dbReference type="PANTHER" id="PTHR30612">
    <property type="entry name" value="SECA INNER MEMBRANE COMPONENT OF SEC PROTEIN SECRETION SYSTEM"/>
    <property type="match status" value="1"/>
</dbReference>
<feature type="domain" description="Helicase C-terminal" evidence="19">
    <location>
        <begin position="429"/>
        <end position="631"/>
    </location>
</feature>
<dbReference type="PROSITE" id="PS51192">
    <property type="entry name" value="HELICASE_ATP_BIND_1"/>
    <property type="match status" value="1"/>
</dbReference>
<dbReference type="InterPro" id="IPR011116">
    <property type="entry name" value="SecA_Wing/Scaffold"/>
</dbReference>
<dbReference type="GO" id="GO:0006605">
    <property type="term" value="P:protein targeting"/>
    <property type="evidence" value="ECO:0007669"/>
    <property type="project" value="UniProtKB-UniRule"/>
</dbReference>
<evidence type="ECO:0000256" key="9">
    <source>
        <dbReference type="ARBA" id="ARBA00022833"/>
    </source>
</evidence>
<evidence type="ECO:0000256" key="4">
    <source>
        <dbReference type="ARBA" id="ARBA00022475"/>
    </source>
</evidence>
<keyword evidence="4 15" id="KW-1003">Cell membrane</keyword>
<dbReference type="SUPFAM" id="SSF81767">
    <property type="entry name" value="Pre-protein crosslinking domain of SecA"/>
    <property type="match status" value="1"/>
</dbReference>
<comment type="catalytic activity">
    <reaction evidence="15">
        <text>ATP + H2O + cellular proteinSide 1 = ADP + phosphate + cellular proteinSide 2.</text>
        <dbReference type="EC" id="7.4.2.8"/>
    </reaction>
</comment>
<dbReference type="InterPro" id="IPR027417">
    <property type="entry name" value="P-loop_NTPase"/>
</dbReference>
<dbReference type="RefSeq" id="WP_058477548.1">
    <property type="nucleotide sequence ID" value="NZ_CAAAIO010000001.1"/>
</dbReference>
<dbReference type="GO" id="GO:0065002">
    <property type="term" value="P:intracellular protein transmembrane transport"/>
    <property type="evidence" value="ECO:0007669"/>
    <property type="project" value="UniProtKB-UniRule"/>
</dbReference>
<evidence type="ECO:0000313" key="22">
    <source>
        <dbReference type="EMBL" id="STY22964.1"/>
    </source>
</evidence>
<dbReference type="InterPro" id="IPR001650">
    <property type="entry name" value="Helicase_C-like"/>
</dbReference>
<dbReference type="CDD" id="cd17928">
    <property type="entry name" value="DEXDc_SecA"/>
    <property type="match status" value="1"/>
</dbReference>
<gene>
    <name evidence="15 22" type="primary">secA</name>
    <name evidence="21" type="ORF">Lstg_2011</name>
    <name evidence="22" type="ORF">NCTC11991_01565</name>
</gene>
<feature type="binding site" evidence="15">
    <location>
        <position position="507"/>
    </location>
    <ligand>
        <name>ATP</name>
        <dbReference type="ChEBI" id="CHEBI:30616"/>
    </ligand>
</feature>
<dbReference type="SMART" id="SM00957">
    <property type="entry name" value="SecA_DEAD"/>
    <property type="match status" value="1"/>
</dbReference>
<evidence type="ECO:0000256" key="7">
    <source>
        <dbReference type="ARBA" id="ARBA00022723"/>
    </source>
</evidence>
<dbReference type="InterPro" id="IPR000185">
    <property type="entry name" value="SecA"/>
</dbReference>
<dbReference type="FunFam" id="3.90.1440.10:FF:000001">
    <property type="entry name" value="Preprotein translocase subunit SecA"/>
    <property type="match status" value="1"/>
</dbReference>
<dbReference type="InterPro" id="IPR011115">
    <property type="entry name" value="SecA_DEAD"/>
</dbReference>
<dbReference type="Pfam" id="PF07517">
    <property type="entry name" value="SecA_DEAD"/>
    <property type="match status" value="1"/>
</dbReference>
<dbReference type="GO" id="GO:0005886">
    <property type="term" value="C:plasma membrane"/>
    <property type="evidence" value="ECO:0007669"/>
    <property type="project" value="UniProtKB-SubCell"/>
</dbReference>
<dbReference type="GO" id="GO:0043952">
    <property type="term" value="P:protein transport by the Sec complex"/>
    <property type="evidence" value="ECO:0007669"/>
    <property type="project" value="UniProtKB-ARBA"/>
</dbReference>
<evidence type="ECO:0000259" key="18">
    <source>
        <dbReference type="PROSITE" id="PS51192"/>
    </source>
</evidence>
<dbReference type="NCBIfam" id="TIGR00963">
    <property type="entry name" value="secA"/>
    <property type="match status" value="1"/>
</dbReference>
<proteinExistence type="inferred from homology"/>
<dbReference type="FunFam" id="1.10.3060.10:FF:000003">
    <property type="entry name" value="Protein translocase subunit SecA"/>
    <property type="match status" value="1"/>
</dbReference>
<keyword evidence="8 15" id="KW-0547">Nucleotide-binding</keyword>
<comment type="function">
    <text evidence="15">Part of the Sec protein translocase complex. Interacts with the SecYEG preprotein conducting channel. Has a central role in coupling the hydrolysis of ATP to the transfer of proteins into and across the cell membrane, serving both as a receptor for the preprotein-SecB complex and as an ATP-driven molecular motor driving the stepwise translocation of polypeptide chains across the membrane.</text>
</comment>
<evidence type="ECO:0000256" key="6">
    <source>
        <dbReference type="ARBA" id="ARBA00022519"/>
    </source>
</evidence>
<evidence type="ECO:0000259" key="20">
    <source>
        <dbReference type="PROSITE" id="PS51196"/>
    </source>
</evidence>
<dbReference type="Proteomes" id="UP000255110">
    <property type="component" value="Unassembled WGS sequence"/>
</dbReference>
<evidence type="ECO:0000256" key="8">
    <source>
        <dbReference type="ARBA" id="ARBA00022741"/>
    </source>
</evidence>
<keyword evidence="11 15" id="KW-0653">Protein transport</keyword>
<dbReference type="Gene3D" id="3.90.1440.10">
    <property type="entry name" value="SecA, preprotein cross-linking domain"/>
    <property type="match status" value="1"/>
</dbReference>
<dbReference type="Pfam" id="PF07516">
    <property type="entry name" value="SecA_SW"/>
    <property type="match status" value="1"/>
</dbReference>
<dbReference type="PROSITE" id="PS51196">
    <property type="entry name" value="SECA_MOTOR_DEAD"/>
    <property type="match status" value="1"/>
</dbReference>
<dbReference type="GO" id="GO:0031522">
    <property type="term" value="C:cell envelope Sec protein transport complex"/>
    <property type="evidence" value="ECO:0007669"/>
    <property type="project" value="TreeGrafter"/>
</dbReference>
<dbReference type="InterPro" id="IPR004027">
    <property type="entry name" value="SEC_C_motif"/>
</dbReference>
<dbReference type="Proteomes" id="UP000054820">
    <property type="component" value="Unassembled WGS sequence"/>
</dbReference>
<feature type="binding site" evidence="15">
    <location>
        <begin position="105"/>
        <end position="109"/>
    </location>
    <ligand>
        <name>ATP</name>
        <dbReference type="ChEBI" id="CHEBI:30616"/>
    </ligand>
</feature>
<reference evidence="22 24" key="2">
    <citation type="submission" date="2018-06" db="EMBL/GenBank/DDBJ databases">
        <authorList>
            <consortium name="Pathogen Informatics"/>
            <person name="Doyle S."/>
        </authorList>
    </citation>
    <scope>NUCLEOTIDE SEQUENCE [LARGE SCALE GENOMIC DNA]</scope>
    <source>
        <strain evidence="22 24">NCTC11991</strain>
    </source>
</reference>
<dbReference type="SUPFAM" id="SSF52540">
    <property type="entry name" value="P-loop containing nucleoside triphosphate hydrolases"/>
    <property type="match status" value="2"/>
</dbReference>
<keyword evidence="10 15" id="KW-0067">ATP-binding</keyword>